<sequence>GVHTTAPCKIFGITMGHEYPPADPELRDHFHEIKKELNHVAKGKATSLNVNECHIHSLVPSDYHFGGKPLNPICLKDCNFHLTVSFSLKWKHCTNVTMILDSLQLLSIFSKYRGLVNENGQPLPPAALPNHIVDCINFDRISSW</sequence>
<accession>A0A811UE21</accession>
<comment type="caution">
    <text evidence="1">The sequence shown here is derived from an EMBL/GenBank/DDBJ whole genome shotgun (WGS) entry which is preliminary data.</text>
</comment>
<feature type="non-terminal residue" evidence="1">
    <location>
        <position position="1"/>
    </location>
</feature>
<evidence type="ECO:0000313" key="2">
    <source>
        <dbReference type="Proteomes" id="UP000606786"/>
    </source>
</evidence>
<keyword evidence="2" id="KW-1185">Reference proteome</keyword>
<dbReference type="Proteomes" id="UP000606786">
    <property type="component" value="Unassembled WGS sequence"/>
</dbReference>
<dbReference type="AlphaFoldDB" id="A0A811UE21"/>
<organism evidence="1 2">
    <name type="scientific">Ceratitis capitata</name>
    <name type="common">Mediterranean fruit fly</name>
    <name type="synonym">Tephritis capitata</name>
    <dbReference type="NCBI Taxonomy" id="7213"/>
    <lineage>
        <taxon>Eukaryota</taxon>
        <taxon>Metazoa</taxon>
        <taxon>Ecdysozoa</taxon>
        <taxon>Arthropoda</taxon>
        <taxon>Hexapoda</taxon>
        <taxon>Insecta</taxon>
        <taxon>Pterygota</taxon>
        <taxon>Neoptera</taxon>
        <taxon>Endopterygota</taxon>
        <taxon>Diptera</taxon>
        <taxon>Brachycera</taxon>
        <taxon>Muscomorpha</taxon>
        <taxon>Tephritoidea</taxon>
        <taxon>Tephritidae</taxon>
        <taxon>Ceratitis</taxon>
        <taxon>Ceratitis</taxon>
    </lineage>
</organism>
<protein>
    <submittedName>
        <fullName evidence="1">(Mediterranean fruit fly) hypothetical protein</fullName>
    </submittedName>
</protein>
<dbReference type="EMBL" id="CAJHJT010000012">
    <property type="protein sequence ID" value="CAD6996588.1"/>
    <property type="molecule type" value="Genomic_DNA"/>
</dbReference>
<reference evidence="1" key="1">
    <citation type="submission" date="2020-11" db="EMBL/GenBank/DDBJ databases">
        <authorList>
            <person name="Whitehead M."/>
        </authorList>
    </citation>
    <scope>NUCLEOTIDE SEQUENCE</scope>
    <source>
        <strain evidence="1">EGII</strain>
    </source>
</reference>
<gene>
    <name evidence="1" type="ORF">CCAP1982_LOCUS5257</name>
</gene>
<evidence type="ECO:0000313" key="1">
    <source>
        <dbReference type="EMBL" id="CAD6996588.1"/>
    </source>
</evidence>
<name>A0A811UE21_CERCA</name>
<proteinExistence type="predicted"/>